<reference evidence="3" key="2">
    <citation type="journal article" date="2016" name="Genome Announc.">
        <title>Complete Genome Sequences of Seven Helicoverpa armigera SNPV-AC53-Derived Strains.</title>
        <authorList>
            <person name="Noune C."/>
            <person name="Hauxwell C."/>
        </authorList>
    </citation>
    <scope>NUCLEOTIDE SEQUENCE</scope>
    <source>
        <strain evidence="3">AC53C3</strain>
        <strain evidence="4">AC53C5</strain>
        <strain evidence="5">AC53C6</strain>
        <strain evidence="6">AC53C9</strain>
        <strain evidence="7">AC53T2</strain>
        <strain evidence="10">AC53T5</strain>
    </source>
</reference>
<dbReference type="EMBL" id="KU738904">
    <property type="protein sequence ID" value="AMN16390.1"/>
    <property type="molecule type" value="Genomic_DNA"/>
</dbReference>
<reference evidence="2" key="1">
    <citation type="journal article" date="2015" name="Genome Announc.">
        <title>Complete Genome Sequences of Helicoverpa armigera Single Nucleopolyhedrovirus Strains AC53 and H25EA1 from Australia.</title>
        <authorList>
            <person name="Noune C."/>
            <person name="Hauxwell C."/>
        </authorList>
    </citation>
    <scope>NUCLEOTIDE SEQUENCE</scope>
    <source>
        <strain evidence="2">AC53</strain>
    </source>
</reference>
<evidence type="ECO:0000313" key="4">
    <source>
        <dbReference type="EMBL" id="AMN15562.1"/>
    </source>
</evidence>
<dbReference type="EMBL" id="KU738903">
    <property type="protein sequence ID" value="AMN16252.1"/>
    <property type="molecule type" value="Genomic_DNA"/>
</dbReference>
<dbReference type="EMBL" id="KU738901">
    <property type="protein sequence ID" value="AMN15976.1"/>
    <property type="molecule type" value="Genomic_DNA"/>
</dbReference>
<dbReference type="EMBL" id="KU738902">
    <property type="protein sequence ID" value="AMN16114.1"/>
    <property type="molecule type" value="Genomic_DNA"/>
</dbReference>
<evidence type="ECO:0000313" key="3">
    <source>
        <dbReference type="EMBL" id="AMN15424.1"/>
    </source>
</evidence>
<organism evidence="2">
    <name type="scientific">Helicoverpa SNPV AC53</name>
    <dbReference type="NCBI Taxonomy" id="1569367"/>
    <lineage>
        <taxon>Viruses</taxon>
        <taxon>Viruses incertae sedis</taxon>
        <taxon>Naldaviricetes</taxon>
        <taxon>Lefavirales</taxon>
        <taxon>Baculoviridae</taxon>
        <taxon>Alphabaculovirus</taxon>
        <taxon>Alphabaculovirus helarmigerae</taxon>
    </lineage>
</organism>
<evidence type="ECO:0000256" key="1">
    <source>
        <dbReference type="SAM" id="Phobius"/>
    </source>
</evidence>
<proteinExistence type="predicted"/>
<evidence type="ECO:0000313" key="2">
    <source>
        <dbReference type="EMBL" id="AIG63141.1"/>
    </source>
</evidence>
<feature type="transmembrane region" description="Helical" evidence="1">
    <location>
        <begin position="6"/>
        <end position="23"/>
    </location>
</feature>
<name>A0A075TSQ3_9ABAC</name>
<protein>
    <submittedName>
        <fullName evidence="2">ORF100</fullName>
    </submittedName>
</protein>
<evidence type="ECO:0000313" key="8">
    <source>
        <dbReference type="EMBL" id="AMN16114.1"/>
    </source>
</evidence>
<dbReference type="EMBL" id="KU738897">
    <property type="protein sequence ID" value="AMN15424.1"/>
    <property type="molecule type" value="Genomic_DNA"/>
</dbReference>
<evidence type="ECO:0000313" key="5">
    <source>
        <dbReference type="EMBL" id="AMN15700.1"/>
    </source>
</evidence>
<dbReference type="Pfam" id="PF05006">
    <property type="entry name" value="PIF3"/>
    <property type="match status" value="1"/>
</dbReference>
<evidence type="ECO:0000313" key="7">
    <source>
        <dbReference type="EMBL" id="AMN15976.1"/>
    </source>
</evidence>
<gene>
    <name evidence="2" type="ORF">HaSNPV-AC53_100</name>
</gene>
<dbReference type="EMBL" id="KU738898">
    <property type="protein sequence ID" value="AMN15562.1"/>
    <property type="molecule type" value="Genomic_DNA"/>
</dbReference>
<accession>A0A075TSQ3</accession>
<dbReference type="EMBL" id="KU738899">
    <property type="protein sequence ID" value="AMN15700.1"/>
    <property type="molecule type" value="Genomic_DNA"/>
</dbReference>
<keyword evidence="1" id="KW-0812">Transmembrane</keyword>
<dbReference type="EMBL" id="KU738900">
    <property type="protein sequence ID" value="AMN15838.1"/>
    <property type="molecule type" value="Genomic_DNA"/>
</dbReference>
<dbReference type="EMBL" id="KJ909666">
    <property type="protein sequence ID" value="AIG63141.1"/>
    <property type="molecule type" value="Genomic_DNA"/>
</dbReference>
<reference evidence="2" key="3">
    <citation type="submission" date="2016-08" db="EMBL/GenBank/DDBJ databases">
        <authorList>
            <person name="Seilhamer J.J."/>
        </authorList>
    </citation>
    <scope>NUCLEOTIDE SEQUENCE</scope>
    <source>
        <strain evidence="2">AC53</strain>
        <strain evidence="8">AC53T4.1</strain>
        <strain evidence="9">AC53T4.2</strain>
    </source>
</reference>
<keyword evidence="1" id="KW-1133">Transmembrane helix</keyword>
<keyword evidence="1" id="KW-0472">Membrane</keyword>
<sequence>MYVQLTVFVIILLVLCVNILYVVTKLNYTEKKATSLLNGDMELSYHQNGLVNCTHTRLPCIVTQQCLDNCASFNMINNMECDQGFCTIREAQSSSNNDNDIECDATKGLIKVFTASEFVINQLCISTYRDVFDDDGELRPYICENGTVDIDVLNRPFSVTDCECAPGYKRMIFQQTALARTVPVCIPNTAVALYSKIYQ</sequence>
<dbReference type="InterPro" id="IPR007703">
    <property type="entry name" value="PIF3"/>
</dbReference>
<evidence type="ECO:0000313" key="6">
    <source>
        <dbReference type="EMBL" id="AMN15838.1"/>
    </source>
</evidence>
<evidence type="ECO:0000313" key="10">
    <source>
        <dbReference type="EMBL" id="AMN16390.1"/>
    </source>
</evidence>
<evidence type="ECO:0000313" key="9">
    <source>
        <dbReference type="EMBL" id="AMN16252.1"/>
    </source>
</evidence>